<feature type="region of interest" description="Disordered" evidence="2">
    <location>
        <begin position="1"/>
        <end position="163"/>
    </location>
</feature>
<comment type="similarity">
    <text evidence="1">Belongs to the WAPL family.</text>
</comment>
<dbReference type="Proteomes" id="UP000001745">
    <property type="component" value="Unassembled WGS sequence"/>
</dbReference>
<evidence type="ECO:0000259" key="3">
    <source>
        <dbReference type="Pfam" id="PF07814"/>
    </source>
</evidence>
<feature type="region of interest" description="Disordered" evidence="2">
    <location>
        <begin position="186"/>
        <end position="205"/>
    </location>
</feature>
<protein>
    <recommendedName>
        <fullName evidence="3">Wings apart-like protein C-terminal domain-containing protein</fullName>
    </recommendedName>
</protein>
<evidence type="ECO:0000256" key="2">
    <source>
        <dbReference type="SAM" id="MobiDB-lite"/>
    </source>
</evidence>
<sequence length="771" mass="85533">MDWTLPDRPRRLVTYGKNARSRTARSQASQFSKEQNSNDLTARRSGITPPPRSLRESAIEDTAHAKSPSQDGRSSVRSPKRRKLTPVDDDDDEVDLIVVSPRPQTRRGPAAKPTYTRKDVLRRSVSDLPNNSHLARSIDSRLSISPDRSSDRPVTSSARSITRTQADLGITPLRRRLVDALGFENVQEGSSGASDSEHESSQQQGIDIFKSRETTPVAGDFQTSYNTDSQTSSKWSQRTQEIIEASPQSGSPRVTYARQRSFLRNIDIHGNSSGDPAEDFSASLLSMPLHPVAKDDTETSQTESSGTISSIHELRRAGVNARFQGLVDSILEDIEDRSSSSSVRRSGLVQLCEKLLDDKFAPRFVEIGGFERLTKCMSPRADLILALLSVYACALVLRLNHLPSTVWTSAWSKLIILAPTLLPVDDSVTKLVSQRRYSLSRVNQASIRDIASQFVRVSGLDEQESSKLSPCHLLLRCLYLTVRKVREKDIAGTIPGEVVSQLVEILLELTQKATDRDTSENFVLIESIITILEIYTTTSDITGQAQQDVLLPLTKSSHLLSSLSRKSDPQDIQLLTLLLRLILNITNASFSLCENFATPEVIHGLTVIVLSNYDTASRDFVIDEKKDSLDIVILALGALINLTEVSEAARQNILNQEEDSQSLFEQLLSIFTRGLDSVSEADSVVQTHSNVAFGYLSILLCTLCLEREAYATLKSAMKGTGLARLLATVEEFLHYHRKVDEELQQSQSVKEFTVRLQRILNQIRAISTCVT</sequence>
<feature type="domain" description="Wings apart-like protein C-terminal" evidence="3">
    <location>
        <begin position="308"/>
        <end position="648"/>
    </location>
</feature>
<dbReference type="InterPro" id="IPR011989">
    <property type="entry name" value="ARM-like"/>
</dbReference>
<dbReference type="InParanoid" id="B8MBY2"/>
<dbReference type="OrthoDB" id="5976022at2759"/>
<dbReference type="OMA" id="NNKPKAC"/>
<dbReference type="eggNOG" id="ENOG502RZXD">
    <property type="taxonomic scope" value="Eukaryota"/>
</dbReference>
<feature type="region of interest" description="Disordered" evidence="2">
    <location>
        <begin position="218"/>
        <end position="253"/>
    </location>
</feature>
<proteinExistence type="inferred from homology"/>
<gene>
    <name evidence="4" type="ORF">TSTA_121680</name>
</gene>
<feature type="compositionally biased region" description="Polar residues" evidence="2">
    <location>
        <begin position="221"/>
        <end position="252"/>
    </location>
</feature>
<dbReference type="STRING" id="441959.B8MBY2"/>
<keyword evidence="5" id="KW-1185">Reference proteome</keyword>
<dbReference type="PANTHER" id="PTHR22100">
    <property type="entry name" value="WINGS APART-LIKE PROTEIN HOMOLOG"/>
    <property type="match status" value="1"/>
</dbReference>
<evidence type="ECO:0000313" key="5">
    <source>
        <dbReference type="Proteomes" id="UP000001745"/>
    </source>
</evidence>
<dbReference type="InterPro" id="IPR039874">
    <property type="entry name" value="WAPL"/>
</dbReference>
<feature type="compositionally biased region" description="Basic and acidic residues" evidence="2">
    <location>
        <begin position="1"/>
        <end position="10"/>
    </location>
</feature>
<reference evidence="5" key="1">
    <citation type="journal article" date="2015" name="Genome Announc.">
        <title>Genome sequence of the AIDS-associated pathogen Penicillium marneffei (ATCC18224) and its near taxonomic relative Talaromyces stipitatus (ATCC10500).</title>
        <authorList>
            <person name="Nierman W.C."/>
            <person name="Fedorova-Abrams N.D."/>
            <person name="Andrianopoulos A."/>
        </authorList>
    </citation>
    <scope>NUCLEOTIDE SEQUENCE [LARGE SCALE GENOMIC DNA]</scope>
    <source>
        <strain evidence="5">ATCC 10500 / CBS 375.48 / QM 6759 / NRRL 1006</strain>
    </source>
</reference>
<dbReference type="GeneID" id="8098157"/>
<dbReference type="PANTHER" id="PTHR22100:SF13">
    <property type="entry name" value="WINGS APART-LIKE PROTEIN HOMOLOG"/>
    <property type="match status" value="1"/>
</dbReference>
<feature type="compositionally biased region" description="Basic and acidic residues" evidence="2">
    <location>
        <begin position="53"/>
        <end position="64"/>
    </location>
</feature>
<evidence type="ECO:0000256" key="1">
    <source>
        <dbReference type="ARBA" id="ARBA00006854"/>
    </source>
</evidence>
<dbReference type="Gene3D" id="1.25.10.10">
    <property type="entry name" value="Leucine-rich Repeat Variant"/>
    <property type="match status" value="1"/>
</dbReference>
<accession>B8MBY2</accession>
<dbReference type="InterPro" id="IPR022771">
    <property type="entry name" value="WAPL_C"/>
</dbReference>
<dbReference type="AlphaFoldDB" id="B8MBY2"/>
<evidence type="ECO:0000313" key="4">
    <source>
        <dbReference type="EMBL" id="EED18428.1"/>
    </source>
</evidence>
<feature type="compositionally biased region" description="Polar residues" evidence="2">
    <location>
        <begin position="24"/>
        <end position="40"/>
    </location>
</feature>
<dbReference type="Pfam" id="PF07814">
    <property type="entry name" value="WAPL"/>
    <property type="match status" value="1"/>
</dbReference>
<feature type="compositionally biased region" description="Polar residues" evidence="2">
    <location>
        <begin position="67"/>
        <end position="77"/>
    </location>
</feature>
<name>B8MBY2_TALSN</name>
<dbReference type="HOGENOM" id="CLU_011973_2_0_1"/>
<dbReference type="EMBL" id="EQ962655">
    <property type="protein sequence ID" value="EED18428.1"/>
    <property type="molecule type" value="Genomic_DNA"/>
</dbReference>
<dbReference type="RefSeq" id="XP_002482420.1">
    <property type="nucleotide sequence ID" value="XM_002482375.1"/>
</dbReference>
<dbReference type="PhylomeDB" id="B8MBY2"/>
<feature type="compositionally biased region" description="Basic and acidic residues" evidence="2">
    <location>
        <begin position="116"/>
        <end position="125"/>
    </location>
</feature>
<dbReference type="VEuPathDB" id="FungiDB:TSTA_121680"/>
<feature type="compositionally biased region" description="Polar residues" evidence="2">
    <location>
        <begin position="127"/>
        <end position="163"/>
    </location>
</feature>
<organism evidence="4 5">
    <name type="scientific">Talaromyces stipitatus (strain ATCC 10500 / CBS 375.48 / QM 6759 / NRRL 1006)</name>
    <name type="common">Penicillium stipitatum</name>
    <dbReference type="NCBI Taxonomy" id="441959"/>
    <lineage>
        <taxon>Eukaryota</taxon>
        <taxon>Fungi</taxon>
        <taxon>Dikarya</taxon>
        <taxon>Ascomycota</taxon>
        <taxon>Pezizomycotina</taxon>
        <taxon>Eurotiomycetes</taxon>
        <taxon>Eurotiomycetidae</taxon>
        <taxon>Eurotiales</taxon>
        <taxon>Trichocomaceae</taxon>
        <taxon>Talaromyces</taxon>
        <taxon>Talaromyces sect. Talaromyces</taxon>
    </lineage>
</organism>